<reference evidence="2 3" key="2">
    <citation type="submission" date="2018-11" db="EMBL/GenBank/DDBJ databases">
        <authorList>
            <consortium name="Pathogen Informatics"/>
        </authorList>
    </citation>
    <scope>NUCLEOTIDE SEQUENCE [LARGE SCALE GENOMIC DNA]</scope>
</reference>
<protein>
    <submittedName>
        <fullName evidence="4">Histidine kinase</fullName>
    </submittedName>
</protein>
<evidence type="ECO:0000313" key="2">
    <source>
        <dbReference type="EMBL" id="VDL77092.1"/>
    </source>
</evidence>
<evidence type="ECO:0000256" key="1">
    <source>
        <dbReference type="SAM" id="MobiDB-lite"/>
    </source>
</evidence>
<reference evidence="4" key="1">
    <citation type="submission" date="2017-02" db="UniProtKB">
        <authorList>
            <consortium name="WormBaseParasite"/>
        </authorList>
    </citation>
    <scope>IDENTIFICATION</scope>
</reference>
<feature type="compositionally biased region" description="Basic and acidic residues" evidence="1">
    <location>
        <begin position="1"/>
        <end position="11"/>
    </location>
</feature>
<gene>
    <name evidence="2" type="ORF">NBR_LOCUS13503</name>
</gene>
<organism evidence="4">
    <name type="scientific">Nippostrongylus brasiliensis</name>
    <name type="common">Rat hookworm</name>
    <dbReference type="NCBI Taxonomy" id="27835"/>
    <lineage>
        <taxon>Eukaryota</taxon>
        <taxon>Metazoa</taxon>
        <taxon>Ecdysozoa</taxon>
        <taxon>Nematoda</taxon>
        <taxon>Chromadorea</taxon>
        <taxon>Rhabditida</taxon>
        <taxon>Rhabditina</taxon>
        <taxon>Rhabditomorpha</taxon>
        <taxon>Strongyloidea</taxon>
        <taxon>Heligmosomidae</taxon>
        <taxon>Nippostrongylus</taxon>
    </lineage>
</organism>
<accession>A0A0N4YAR4</accession>
<dbReference type="AlphaFoldDB" id="A0A0N4YAR4"/>
<dbReference type="Proteomes" id="UP000271162">
    <property type="component" value="Unassembled WGS sequence"/>
</dbReference>
<keyword evidence="3" id="KW-1185">Reference proteome</keyword>
<name>A0A0N4YAR4_NIPBR</name>
<sequence>MNVDKGRRESPAGEVEFEYADLGEVAEKEEGEGSESQTETDQTSRREADTQTWAAGKVEFEYADFGEVAEKEEGEGSVNSEDVAESADQAPAEAVEPTENQERARARRIQQLTGELRNARQERNDLKFMLDQQKDS</sequence>
<evidence type="ECO:0000313" key="4">
    <source>
        <dbReference type="WBParaSite" id="NBR_0001350201-mRNA-1"/>
    </source>
</evidence>
<feature type="region of interest" description="Disordered" evidence="1">
    <location>
        <begin position="67"/>
        <end position="105"/>
    </location>
</feature>
<evidence type="ECO:0000313" key="3">
    <source>
        <dbReference type="Proteomes" id="UP000271162"/>
    </source>
</evidence>
<dbReference type="WBParaSite" id="NBR_0001350201-mRNA-1">
    <property type="protein sequence ID" value="NBR_0001350201-mRNA-1"/>
    <property type="gene ID" value="NBR_0001350201"/>
</dbReference>
<dbReference type="EMBL" id="UYSL01021062">
    <property type="protein sequence ID" value="VDL77092.1"/>
    <property type="molecule type" value="Genomic_DNA"/>
</dbReference>
<feature type="region of interest" description="Disordered" evidence="1">
    <location>
        <begin position="117"/>
        <end position="136"/>
    </location>
</feature>
<proteinExistence type="predicted"/>
<feature type="region of interest" description="Disordered" evidence="1">
    <location>
        <begin position="1"/>
        <end position="53"/>
    </location>
</feature>